<dbReference type="AlphaFoldDB" id="A0A8S8XC58"/>
<dbReference type="CDD" id="cd04301">
    <property type="entry name" value="NAT_SF"/>
    <property type="match status" value="1"/>
</dbReference>
<dbReference type="EMBL" id="BOPV01000001">
    <property type="protein sequence ID" value="GIL39239.1"/>
    <property type="molecule type" value="Genomic_DNA"/>
</dbReference>
<protein>
    <recommendedName>
        <fullName evidence="3">N-acetyltransferase domain-containing protein</fullName>
    </recommendedName>
</protein>
<keyword evidence="2" id="KW-0012">Acyltransferase</keyword>
<dbReference type="Pfam" id="PF00814">
    <property type="entry name" value="TsaD"/>
    <property type="match status" value="1"/>
</dbReference>
<evidence type="ECO:0000256" key="2">
    <source>
        <dbReference type="ARBA" id="ARBA00023315"/>
    </source>
</evidence>
<dbReference type="InterPro" id="IPR000182">
    <property type="entry name" value="GNAT_dom"/>
</dbReference>
<dbReference type="PROSITE" id="PS51186">
    <property type="entry name" value="GNAT"/>
    <property type="match status" value="1"/>
</dbReference>
<dbReference type="SUPFAM" id="SSF55729">
    <property type="entry name" value="Acyl-CoA N-acyltransferases (Nat)"/>
    <property type="match status" value="1"/>
</dbReference>
<dbReference type="PANTHER" id="PTHR43877">
    <property type="entry name" value="AMINOALKYLPHOSPHONATE N-ACETYLTRANSFERASE-RELATED-RELATED"/>
    <property type="match status" value="1"/>
</dbReference>
<feature type="domain" description="N-acetyltransferase" evidence="3">
    <location>
        <begin position="236"/>
        <end position="379"/>
    </location>
</feature>
<proteinExistence type="predicted"/>
<reference evidence="4" key="1">
    <citation type="submission" date="2021-02" db="EMBL/GenBank/DDBJ databases">
        <title>Genome sequence of Rhodospirillales sp. strain TMPK1 isolated from soil.</title>
        <authorList>
            <person name="Nakai R."/>
            <person name="Kusada H."/>
            <person name="Tamaki H."/>
        </authorList>
    </citation>
    <scope>NUCLEOTIDE SEQUENCE</scope>
    <source>
        <strain evidence="4">TMPK1</strain>
    </source>
</reference>
<dbReference type="GO" id="GO:0008080">
    <property type="term" value="F:N-acetyltransferase activity"/>
    <property type="evidence" value="ECO:0007669"/>
    <property type="project" value="InterPro"/>
</dbReference>
<evidence type="ECO:0000313" key="4">
    <source>
        <dbReference type="EMBL" id="GIL39239.1"/>
    </source>
</evidence>
<dbReference type="Gene3D" id="3.40.630.30">
    <property type="match status" value="1"/>
</dbReference>
<dbReference type="InterPro" id="IPR050832">
    <property type="entry name" value="Bact_Acetyltransf"/>
</dbReference>
<gene>
    <name evidence="4" type="ORF">TMPK1_14760</name>
</gene>
<sequence length="381" mass="39628">MPPRLRPTPYVELPAHTVNDELILALDCATDGCAVALVHPSGQALALESVDAERGQAEILLPMVERVRDAAHVALTEVARIAVTTGPGSFTGIRIGLSAARGLALTLGVPVVGVDCFAAIAHGVPADLRPHGVTVVIESKRDALFAQSFDAALTPVGDALALSPAALAATLTVRTIVGTGAARLAAADPSLQFLSAYRRPDPVSLAVLGALADPATALARPLYLRPPDAAPPRAKLKLEPLGPAWLDLAAALHATSFDAPWDAASLGASVADPTSFGWIAIEGAQPVGLVLARAPADQAEILTIAVRPEARRRGIARQLIEAALAEAKQRGADSMFLEVAAGNEQAGALYDSLGFAQEAIRPRYYADGQDARILKRKIDRV</sequence>
<dbReference type="Pfam" id="PF00583">
    <property type="entry name" value="Acetyltransf_1"/>
    <property type="match status" value="1"/>
</dbReference>
<dbReference type="Gene3D" id="3.30.420.40">
    <property type="match status" value="2"/>
</dbReference>
<dbReference type="InterPro" id="IPR016181">
    <property type="entry name" value="Acyl_CoA_acyltransferase"/>
</dbReference>
<evidence type="ECO:0000259" key="3">
    <source>
        <dbReference type="PROSITE" id="PS51186"/>
    </source>
</evidence>
<evidence type="ECO:0000313" key="5">
    <source>
        <dbReference type="Proteomes" id="UP000681075"/>
    </source>
</evidence>
<comment type="caution">
    <text evidence="4">The sequence shown here is derived from an EMBL/GenBank/DDBJ whole genome shotgun (WGS) entry which is preliminary data.</text>
</comment>
<organism evidence="4 5">
    <name type="scientific">Roseiterribacter gracilis</name>
    <dbReference type="NCBI Taxonomy" id="2812848"/>
    <lineage>
        <taxon>Bacteria</taxon>
        <taxon>Pseudomonadati</taxon>
        <taxon>Pseudomonadota</taxon>
        <taxon>Alphaproteobacteria</taxon>
        <taxon>Rhodospirillales</taxon>
        <taxon>Roseiterribacteraceae</taxon>
        <taxon>Roseiterribacter</taxon>
    </lineage>
</organism>
<dbReference type="SUPFAM" id="SSF53067">
    <property type="entry name" value="Actin-like ATPase domain"/>
    <property type="match status" value="1"/>
</dbReference>
<dbReference type="NCBIfam" id="TIGR03725">
    <property type="entry name" value="T6A_YeaZ"/>
    <property type="match status" value="1"/>
</dbReference>
<dbReference type="RefSeq" id="WP_420242338.1">
    <property type="nucleotide sequence ID" value="NZ_BOPV01000001.1"/>
</dbReference>
<keyword evidence="1" id="KW-0808">Transferase</keyword>
<dbReference type="InterPro" id="IPR006464">
    <property type="entry name" value="AcTrfase_RimI/Ard1"/>
</dbReference>
<dbReference type="NCBIfam" id="TIGR01575">
    <property type="entry name" value="rimI"/>
    <property type="match status" value="1"/>
</dbReference>
<dbReference type="GO" id="GO:0002949">
    <property type="term" value="P:tRNA threonylcarbamoyladenosine modification"/>
    <property type="evidence" value="ECO:0007669"/>
    <property type="project" value="InterPro"/>
</dbReference>
<dbReference type="InterPro" id="IPR022496">
    <property type="entry name" value="T6A_TsaB"/>
</dbReference>
<keyword evidence="5" id="KW-1185">Reference proteome</keyword>
<dbReference type="InterPro" id="IPR043129">
    <property type="entry name" value="ATPase_NBD"/>
</dbReference>
<dbReference type="Proteomes" id="UP000681075">
    <property type="component" value="Unassembled WGS sequence"/>
</dbReference>
<name>A0A8S8XC58_9PROT</name>
<accession>A0A8S8XC58</accession>
<evidence type="ECO:0000256" key="1">
    <source>
        <dbReference type="ARBA" id="ARBA00022679"/>
    </source>
</evidence>
<dbReference type="InterPro" id="IPR000905">
    <property type="entry name" value="Gcp-like_dom"/>
</dbReference>